<name>D2PLM3_KRIFD</name>
<keyword evidence="1" id="KW-0472">Membrane</keyword>
<reference evidence="2 3" key="2">
    <citation type="journal article" date="2010" name="Stand. Genomic Sci.">
        <title>Complete genome sequence of Kribbella flavida type strain (IFO 14399).</title>
        <authorList>
            <person name="Pukall R."/>
            <person name="Lapidus A."/>
            <person name="Glavina Del Rio T."/>
            <person name="Copeland A."/>
            <person name="Tice H."/>
            <person name="Cheng J.-F."/>
            <person name="Lucas S."/>
            <person name="Chen F."/>
            <person name="Nolan M."/>
            <person name="LaButti K."/>
            <person name="Pati A."/>
            <person name="Ivanova N."/>
            <person name="Mavrommatis K."/>
            <person name="Mikhailova N."/>
            <person name="Pitluck S."/>
            <person name="Bruce D."/>
            <person name="Goodwin L."/>
            <person name="Land M."/>
            <person name="Hauser L."/>
            <person name="Chang Y.-J."/>
            <person name="Jeffries C.D."/>
            <person name="Chen A."/>
            <person name="Palaniappan K."/>
            <person name="Chain P."/>
            <person name="Rohde M."/>
            <person name="Goeker M."/>
            <person name="Bristow J."/>
            <person name="Eisen J.A."/>
            <person name="Markowitz V."/>
            <person name="Hugenholtz P."/>
            <person name="Kyrpides N.C."/>
            <person name="Klenk H.-P."/>
            <person name="Brettin T."/>
        </authorList>
    </citation>
    <scope>NUCLEOTIDE SEQUENCE [LARGE SCALE GENOMIC DNA]</scope>
    <source>
        <strain evidence="3">DSM 17836 / JCM 10339 / NBRC 14399</strain>
    </source>
</reference>
<keyword evidence="1" id="KW-1133">Transmembrane helix</keyword>
<dbReference type="EMBL" id="CP001736">
    <property type="protein sequence ID" value="ADB30652.1"/>
    <property type="molecule type" value="Genomic_DNA"/>
</dbReference>
<evidence type="ECO:0000313" key="3">
    <source>
        <dbReference type="Proteomes" id="UP000007967"/>
    </source>
</evidence>
<dbReference type="Proteomes" id="UP000007967">
    <property type="component" value="Chromosome"/>
</dbReference>
<proteinExistence type="predicted"/>
<dbReference type="RefSeq" id="WP_012919208.1">
    <property type="nucleotide sequence ID" value="NC_013729.1"/>
</dbReference>
<sequence length="184" mass="19049">MTHDPGPLTLPRRTRTWLAVACFTVGLVLAGFFAVRIADAAPRPPAEVGAGAIQLERDGLTLYGSQRMVDPPCHAVDADGVPIPLESPRGAESITADDRVWYVVARSVAPVPPQAVTVDCSADNSGTAYAVGPQSTVVAFVLAIVGVVGSVLASAAVGTTVLTLKPVGRRRVRPGSASLRSRTN</sequence>
<feature type="transmembrane region" description="Helical" evidence="1">
    <location>
        <begin position="17"/>
        <end position="38"/>
    </location>
</feature>
<evidence type="ECO:0000256" key="1">
    <source>
        <dbReference type="SAM" id="Phobius"/>
    </source>
</evidence>
<protein>
    <submittedName>
        <fullName evidence="2">Uncharacterized protein</fullName>
    </submittedName>
</protein>
<evidence type="ECO:0000313" key="2">
    <source>
        <dbReference type="EMBL" id="ADB30652.1"/>
    </source>
</evidence>
<dbReference type="AlphaFoldDB" id="D2PLM3"/>
<keyword evidence="3" id="KW-1185">Reference proteome</keyword>
<feature type="transmembrane region" description="Helical" evidence="1">
    <location>
        <begin position="137"/>
        <end position="164"/>
    </location>
</feature>
<dbReference type="KEGG" id="kfl:Kfla_1554"/>
<dbReference type="HOGENOM" id="CLU_1330481_0_0_11"/>
<accession>D2PLM3</accession>
<reference evidence="3" key="1">
    <citation type="submission" date="2009-09" db="EMBL/GenBank/DDBJ databases">
        <title>The complete genome of Kribbella flavida DSM 17836.</title>
        <authorList>
            <consortium name="US DOE Joint Genome Institute (JGI-PGF)"/>
            <person name="Lucas S."/>
            <person name="Copeland A."/>
            <person name="Lapidus A."/>
            <person name="Glavina del Rio T."/>
            <person name="Dalin E."/>
            <person name="Tice H."/>
            <person name="Bruce D."/>
            <person name="Goodwin L."/>
            <person name="Pitluck S."/>
            <person name="Kyrpides N."/>
            <person name="Mavromatis K."/>
            <person name="Ivanova N."/>
            <person name="Saunders E."/>
            <person name="Brettin T."/>
            <person name="Detter J.C."/>
            <person name="Han C."/>
            <person name="Larimer F."/>
            <person name="Land M."/>
            <person name="Hauser L."/>
            <person name="Markowitz V."/>
            <person name="Cheng J.-F."/>
            <person name="Hugenholtz P."/>
            <person name="Woyke T."/>
            <person name="Wu D."/>
            <person name="Pukall R."/>
            <person name="Klenk H.-P."/>
            <person name="Eisen J.A."/>
        </authorList>
    </citation>
    <scope>NUCLEOTIDE SEQUENCE [LARGE SCALE GENOMIC DNA]</scope>
    <source>
        <strain evidence="3">DSM 17836 / JCM 10339 / NBRC 14399</strain>
    </source>
</reference>
<keyword evidence="1" id="KW-0812">Transmembrane</keyword>
<organism evidence="2 3">
    <name type="scientific">Kribbella flavida (strain DSM 17836 / JCM 10339 / NBRC 14399)</name>
    <dbReference type="NCBI Taxonomy" id="479435"/>
    <lineage>
        <taxon>Bacteria</taxon>
        <taxon>Bacillati</taxon>
        <taxon>Actinomycetota</taxon>
        <taxon>Actinomycetes</taxon>
        <taxon>Propionibacteriales</taxon>
        <taxon>Kribbellaceae</taxon>
        <taxon>Kribbella</taxon>
    </lineage>
</organism>
<gene>
    <name evidence="2" type="ordered locus">Kfla_1554</name>
</gene>
<dbReference type="STRING" id="479435.Kfla_1554"/>
<dbReference type="OrthoDB" id="3826091at2"/>
<dbReference type="eggNOG" id="ENOG502ZU13">
    <property type="taxonomic scope" value="Bacteria"/>
</dbReference>